<keyword evidence="2" id="KW-1185">Reference proteome</keyword>
<dbReference type="GO" id="GO:0016788">
    <property type="term" value="F:hydrolase activity, acting on ester bonds"/>
    <property type="evidence" value="ECO:0007669"/>
    <property type="project" value="InterPro"/>
</dbReference>
<dbReference type="OrthoDB" id="1600564at2759"/>
<dbReference type="SUPFAM" id="SSF52266">
    <property type="entry name" value="SGNH hydrolase"/>
    <property type="match status" value="1"/>
</dbReference>
<name>A0A137NR15_CONC2</name>
<protein>
    <recommendedName>
        <fullName evidence="3">Carbohydrate esterase family 16 protein</fullName>
    </recommendedName>
</protein>
<evidence type="ECO:0000313" key="2">
    <source>
        <dbReference type="Proteomes" id="UP000070444"/>
    </source>
</evidence>
<evidence type="ECO:0008006" key="3">
    <source>
        <dbReference type="Google" id="ProtNLM"/>
    </source>
</evidence>
<organism evidence="1 2">
    <name type="scientific">Conidiobolus coronatus (strain ATCC 28846 / CBS 209.66 / NRRL 28638)</name>
    <name type="common">Delacroixia coronata</name>
    <dbReference type="NCBI Taxonomy" id="796925"/>
    <lineage>
        <taxon>Eukaryota</taxon>
        <taxon>Fungi</taxon>
        <taxon>Fungi incertae sedis</taxon>
        <taxon>Zoopagomycota</taxon>
        <taxon>Entomophthoromycotina</taxon>
        <taxon>Entomophthoromycetes</taxon>
        <taxon>Entomophthorales</taxon>
        <taxon>Ancylistaceae</taxon>
        <taxon>Conidiobolus</taxon>
    </lineage>
</organism>
<reference evidence="1 2" key="1">
    <citation type="journal article" date="2015" name="Genome Biol. Evol.">
        <title>Phylogenomic analyses indicate that early fungi evolved digesting cell walls of algal ancestors of land plants.</title>
        <authorList>
            <person name="Chang Y."/>
            <person name="Wang S."/>
            <person name="Sekimoto S."/>
            <person name="Aerts A.L."/>
            <person name="Choi C."/>
            <person name="Clum A."/>
            <person name="LaButti K.M."/>
            <person name="Lindquist E.A."/>
            <person name="Yee Ngan C."/>
            <person name="Ohm R.A."/>
            <person name="Salamov A.A."/>
            <person name="Grigoriev I.V."/>
            <person name="Spatafora J.W."/>
            <person name="Berbee M.L."/>
        </authorList>
    </citation>
    <scope>NUCLEOTIDE SEQUENCE [LARGE SCALE GENOMIC DNA]</scope>
    <source>
        <strain evidence="1 2">NRRL 28638</strain>
    </source>
</reference>
<evidence type="ECO:0000313" key="1">
    <source>
        <dbReference type="EMBL" id="KXN65162.1"/>
    </source>
</evidence>
<dbReference type="EMBL" id="KQ964962">
    <property type="protein sequence ID" value="KXN65162.1"/>
    <property type="molecule type" value="Genomic_DNA"/>
</dbReference>
<dbReference type="Pfam" id="PF00657">
    <property type="entry name" value="Lipase_GDSL"/>
    <property type="match status" value="1"/>
</dbReference>
<accession>A0A137NR15</accession>
<dbReference type="Proteomes" id="UP000070444">
    <property type="component" value="Unassembled WGS sequence"/>
</dbReference>
<dbReference type="InterPro" id="IPR036514">
    <property type="entry name" value="SGNH_hydro_sf"/>
</dbReference>
<sequence length="267" mass="31244">MTDNGNLNKLTFGMVPGKRYYNGRYSNGPLWSDYILDLLEVKSSENWAFAGATTDNGLTYVNRFVPSINAQLNWFKLRGSSCFKDRPKNHLVSYVGGANNYLNPEITPESTIKDIRRHLIRLIEEFKFENLLVTDIPPVHSSPSYTGSFLKHGETSGSIRLDPEMKNKVEMHNIMVAELVNELRLEYPEVNIYFWNFSKVWKLAERLNPFNSTRWSHELPCFDEFRDHDGCENHEHSFFFDTFHPITQVHDYFAKDISNFLIENWKM</sequence>
<gene>
    <name evidence="1" type="ORF">CONCODRAFT_80854</name>
</gene>
<dbReference type="AlphaFoldDB" id="A0A137NR15"/>
<dbReference type="InterPro" id="IPR001087">
    <property type="entry name" value="GDSL"/>
</dbReference>
<dbReference type="Gene3D" id="3.40.50.1110">
    <property type="entry name" value="SGNH hydrolase"/>
    <property type="match status" value="1"/>
</dbReference>
<proteinExistence type="predicted"/>